<dbReference type="InterPro" id="IPR011033">
    <property type="entry name" value="PRC_barrel-like_sf"/>
</dbReference>
<dbReference type="RefSeq" id="WP_155094234.1">
    <property type="nucleotide sequence ID" value="NZ_WMIE01000001.1"/>
</dbReference>
<accession>A0A6L6J462</accession>
<dbReference type="Proteomes" id="UP000478183">
    <property type="component" value="Unassembled WGS sequence"/>
</dbReference>
<proteinExistence type="predicted"/>
<dbReference type="EMBL" id="WMIE01000001">
    <property type="protein sequence ID" value="MTH76903.1"/>
    <property type="molecule type" value="Genomic_DNA"/>
</dbReference>
<protein>
    <submittedName>
        <fullName evidence="1">PRC-barrel domain containing protein</fullName>
    </submittedName>
</protein>
<sequence length="98" mass="10549">MDHALHDRLRAEELTDAILDGAAVYGPDDEKVGAISHLHGSGPDGQAIVEVGGILGIGARPVALALRDLDLMRDLSGTVHAVTRYSKDELKRMPEHHH</sequence>
<reference evidence="1 2" key="1">
    <citation type="submission" date="2019-11" db="EMBL/GenBank/DDBJ databases">
        <authorList>
            <person name="Dong K."/>
        </authorList>
    </citation>
    <scope>NUCLEOTIDE SEQUENCE [LARGE SCALE GENOMIC DNA]</scope>
    <source>
        <strain evidence="1 2">NBRC 111993</strain>
    </source>
</reference>
<dbReference type="Gene3D" id="2.30.30.240">
    <property type="entry name" value="PRC-barrel domain"/>
    <property type="match status" value="1"/>
</dbReference>
<organism evidence="1 2">
    <name type="scientific">Paracoccus aestuariivivens</name>
    <dbReference type="NCBI Taxonomy" id="1820333"/>
    <lineage>
        <taxon>Bacteria</taxon>
        <taxon>Pseudomonadati</taxon>
        <taxon>Pseudomonadota</taxon>
        <taxon>Alphaproteobacteria</taxon>
        <taxon>Rhodobacterales</taxon>
        <taxon>Paracoccaceae</taxon>
        <taxon>Paracoccus</taxon>
    </lineage>
</organism>
<name>A0A6L6J462_9RHOB</name>
<gene>
    <name evidence="1" type="ORF">GL286_04080</name>
</gene>
<evidence type="ECO:0000313" key="2">
    <source>
        <dbReference type="Proteomes" id="UP000478183"/>
    </source>
</evidence>
<dbReference type="SUPFAM" id="SSF50346">
    <property type="entry name" value="PRC-barrel domain"/>
    <property type="match status" value="1"/>
</dbReference>
<keyword evidence="2" id="KW-1185">Reference proteome</keyword>
<dbReference type="AlphaFoldDB" id="A0A6L6J462"/>
<comment type="caution">
    <text evidence="1">The sequence shown here is derived from an EMBL/GenBank/DDBJ whole genome shotgun (WGS) entry which is preliminary data.</text>
</comment>
<dbReference type="OrthoDB" id="7876889at2"/>
<evidence type="ECO:0000313" key="1">
    <source>
        <dbReference type="EMBL" id="MTH76903.1"/>
    </source>
</evidence>